<organism evidence="1">
    <name type="scientific">uncultured Caudovirales phage</name>
    <dbReference type="NCBI Taxonomy" id="2100421"/>
    <lineage>
        <taxon>Viruses</taxon>
        <taxon>Duplodnaviria</taxon>
        <taxon>Heunggongvirae</taxon>
        <taxon>Uroviricota</taxon>
        <taxon>Caudoviricetes</taxon>
        <taxon>Peduoviridae</taxon>
        <taxon>Maltschvirus</taxon>
        <taxon>Maltschvirus maltsch</taxon>
    </lineage>
</organism>
<accession>A0A2H4JAC9</accession>
<evidence type="ECO:0000313" key="1">
    <source>
        <dbReference type="EMBL" id="ASN69268.1"/>
    </source>
</evidence>
<name>A0A2H4JAC9_9CAUD</name>
<gene>
    <name evidence="1" type="ORF">9S3_16</name>
</gene>
<protein>
    <submittedName>
        <fullName evidence="1">Uncharacterized protein</fullName>
    </submittedName>
</protein>
<proteinExistence type="predicted"/>
<sequence>MIQEYIKDKLEPKFNDLEWSVDYKTSDGNYGAVYYDGGDMPDRNDLKGRHVNYQVVIQHEDFERAERIAFGVFDIIHGIIGIRTYHYDTPLFVQYIYAETEPMRIGVINDRMLYTINFNALVYKDYC</sequence>
<reference evidence="1" key="1">
    <citation type="submission" date="2017-06" db="EMBL/GenBank/DDBJ databases">
        <title>Novel phages from South African skin metaviromes.</title>
        <authorList>
            <person name="van Zyl L.J."/>
            <person name="Abrahams Y."/>
            <person name="Stander E.A."/>
            <person name="Kirby B.M."/>
            <person name="Clavaud C."/>
            <person name="Farcet C."/>
            <person name="Breton L."/>
            <person name="Trindade M.I."/>
        </authorList>
    </citation>
    <scope>NUCLEOTIDE SEQUENCE</scope>
</reference>
<dbReference type="EMBL" id="MF417888">
    <property type="protein sequence ID" value="ASN69268.1"/>
    <property type="molecule type" value="Genomic_DNA"/>
</dbReference>